<evidence type="ECO:0000256" key="2">
    <source>
        <dbReference type="SAM" id="Phobius"/>
    </source>
</evidence>
<feature type="compositionally biased region" description="Basic and acidic residues" evidence="1">
    <location>
        <begin position="49"/>
        <end position="64"/>
    </location>
</feature>
<feature type="region of interest" description="Disordered" evidence="1">
    <location>
        <begin position="44"/>
        <end position="92"/>
    </location>
</feature>
<evidence type="ECO:0000256" key="1">
    <source>
        <dbReference type="SAM" id="MobiDB-lite"/>
    </source>
</evidence>
<feature type="transmembrane region" description="Helical" evidence="2">
    <location>
        <begin position="117"/>
        <end position="138"/>
    </location>
</feature>
<organism evidence="4 5">
    <name type="scientific">Ilex paraguariensis</name>
    <name type="common">yerba mate</name>
    <dbReference type="NCBI Taxonomy" id="185542"/>
    <lineage>
        <taxon>Eukaryota</taxon>
        <taxon>Viridiplantae</taxon>
        <taxon>Streptophyta</taxon>
        <taxon>Embryophyta</taxon>
        <taxon>Tracheophyta</taxon>
        <taxon>Spermatophyta</taxon>
        <taxon>Magnoliopsida</taxon>
        <taxon>eudicotyledons</taxon>
        <taxon>Gunneridae</taxon>
        <taxon>Pentapetalae</taxon>
        <taxon>asterids</taxon>
        <taxon>campanulids</taxon>
        <taxon>Aquifoliales</taxon>
        <taxon>Aquifoliaceae</taxon>
        <taxon>Ilex</taxon>
    </lineage>
</organism>
<reference evidence="4 5" key="1">
    <citation type="submission" date="2024-02" db="EMBL/GenBank/DDBJ databases">
        <authorList>
            <person name="Vignale AGUSTIN F."/>
            <person name="Sosa J E."/>
            <person name="Modenutti C."/>
        </authorList>
    </citation>
    <scope>NUCLEOTIDE SEQUENCE [LARGE SCALE GENOMIC DNA]</scope>
</reference>
<keyword evidence="2" id="KW-0812">Transmembrane</keyword>
<feature type="chain" id="PRO_5044791027" evidence="3">
    <location>
        <begin position="21"/>
        <end position="139"/>
    </location>
</feature>
<evidence type="ECO:0000313" key="5">
    <source>
        <dbReference type="Proteomes" id="UP001642360"/>
    </source>
</evidence>
<gene>
    <name evidence="4" type="ORF">ILEXP_LOCUS47572</name>
</gene>
<dbReference type="AlphaFoldDB" id="A0ABC8U7J8"/>
<dbReference type="EMBL" id="CAUOFW020007113">
    <property type="protein sequence ID" value="CAK9177652.1"/>
    <property type="molecule type" value="Genomic_DNA"/>
</dbReference>
<feature type="signal peptide" evidence="3">
    <location>
        <begin position="1"/>
        <end position="20"/>
    </location>
</feature>
<comment type="caution">
    <text evidence="4">The sequence shown here is derived from an EMBL/GenBank/DDBJ whole genome shotgun (WGS) entry which is preliminary data.</text>
</comment>
<dbReference type="PANTHER" id="PTHR36245">
    <property type="entry name" value="GLYCINE-RICH PROTEIN DOT1-LIKE"/>
    <property type="match status" value="1"/>
</dbReference>
<protein>
    <submittedName>
        <fullName evidence="4">Uncharacterized protein</fullName>
    </submittedName>
</protein>
<evidence type="ECO:0000256" key="3">
    <source>
        <dbReference type="SAM" id="SignalP"/>
    </source>
</evidence>
<keyword evidence="3" id="KW-0732">Signal</keyword>
<dbReference type="PANTHER" id="PTHR36245:SF5">
    <property type="entry name" value="GLYCINE-RICH PROTEIN DOT1-LIKE"/>
    <property type="match status" value="1"/>
</dbReference>
<sequence>MRLVLLKIICLQLFLLHVASYPSYSNYLGSAYIPEKKLGDQKQMAKLSTKAEDEQKISVADRRGGAGGGHASGHAGGRGSHGHSGMENSHGDDHTKSVIPLYATGAMNHHHRSASTLNYIGLPHLASIILTSLIFIYVT</sequence>
<dbReference type="Proteomes" id="UP001642360">
    <property type="component" value="Unassembled WGS sequence"/>
</dbReference>
<proteinExistence type="predicted"/>
<evidence type="ECO:0000313" key="4">
    <source>
        <dbReference type="EMBL" id="CAK9177652.1"/>
    </source>
</evidence>
<name>A0ABC8U7J8_9AQUA</name>
<keyword evidence="2" id="KW-1133">Transmembrane helix</keyword>
<keyword evidence="2" id="KW-0472">Membrane</keyword>
<keyword evidence="5" id="KW-1185">Reference proteome</keyword>
<accession>A0ABC8U7J8</accession>
<feature type="compositionally biased region" description="Gly residues" evidence="1">
    <location>
        <begin position="65"/>
        <end position="79"/>
    </location>
</feature>